<keyword evidence="2" id="KW-0812">Transmembrane</keyword>
<evidence type="ECO:0000313" key="4">
    <source>
        <dbReference type="Proteomes" id="UP000515976"/>
    </source>
</evidence>
<evidence type="ECO:0000256" key="1">
    <source>
        <dbReference type="SAM" id="MobiDB-lite"/>
    </source>
</evidence>
<dbReference type="AlphaFoldDB" id="A0A7G9QZJ0"/>
<gene>
    <name evidence="3" type="ORF">H9L10_10725</name>
</gene>
<dbReference type="EMBL" id="CP060712">
    <property type="protein sequence ID" value="QNN48765.1"/>
    <property type="molecule type" value="Genomic_DNA"/>
</dbReference>
<dbReference type="InterPro" id="IPR025323">
    <property type="entry name" value="DUF4229"/>
</dbReference>
<feature type="compositionally biased region" description="Basic and acidic residues" evidence="1">
    <location>
        <begin position="74"/>
        <end position="90"/>
    </location>
</feature>
<proteinExistence type="predicted"/>
<evidence type="ECO:0000256" key="2">
    <source>
        <dbReference type="SAM" id="Phobius"/>
    </source>
</evidence>
<organism evidence="3 4">
    <name type="scientific">Phycicoccus endophyticus</name>
    <dbReference type="NCBI Taxonomy" id="1690220"/>
    <lineage>
        <taxon>Bacteria</taxon>
        <taxon>Bacillati</taxon>
        <taxon>Actinomycetota</taxon>
        <taxon>Actinomycetes</taxon>
        <taxon>Micrococcales</taxon>
        <taxon>Intrasporangiaceae</taxon>
        <taxon>Phycicoccus</taxon>
    </lineage>
</organism>
<sequence>MRAPATMNAVLRYSVLRLLVFLGCLLLLWLLGLRDPEDYLLLVVLAALLSMAISYVALRRFRQDYSAQLAESLERRSVARREHQASHPSDEDVEDAETEAGTPDEDDFR</sequence>
<accession>A0A7G9QZJ0</accession>
<feature type="region of interest" description="Disordered" evidence="1">
    <location>
        <begin position="74"/>
        <end position="109"/>
    </location>
</feature>
<feature type="compositionally biased region" description="Acidic residues" evidence="1">
    <location>
        <begin position="91"/>
        <end position="109"/>
    </location>
</feature>
<dbReference type="Pfam" id="PF14012">
    <property type="entry name" value="DUF4229"/>
    <property type="match status" value="1"/>
</dbReference>
<reference evidence="3 4" key="1">
    <citation type="submission" date="2020-08" db="EMBL/GenBank/DDBJ databases">
        <title>Genome sequence of Phycicoccus endophyticus JCM 31784T.</title>
        <authorList>
            <person name="Hyun D.-W."/>
            <person name="Bae J.-W."/>
        </authorList>
    </citation>
    <scope>NUCLEOTIDE SEQUENCE [LARGE SCALE GENOMIC DNA]</scope>
    <source>
        <strain evidence="3 4">JCM 31784</strain>
    </source>
</reference>
<dbReference type="KEGG" id="pei:H9L10_10725"/>
<protein>
    <submittedName>
        <fullName evidence="3">DUF4229 domain-containing protein</fullName>
    </submittedName>
</protein>
<feature type="transmembrane region" description="Helical" evidence="2">
    <location>
        <begin position="15"/>
        <end position="33"/>
    </location>
</feature>
<feature type="transmembrane region" description="Helical" evidence="2">
    <location>
        <begin position="39"/>
        <end position="58"/>
    </location>
</feature>
<evidence type="ECO:0000313" key="3">
    <source>
        <dbReference type="EMBL" id="QNN48765.1"/>
    </source>
</evidence>
<keyword evidence="2" id="KW-1133">Transmembrane helix</keyword>
<dbReference type="RefSeq" id="WP_166100245.1">
    <property type="nucleotide sequence ID" value="NZ_BMMY01000003.1"/>
</dbReference>
<keyword evidence="4" id="KW-1185">Reference proteome</keyword>
<keyword evidence="2" id="KW-0472">Membrane</keyword>
<dbReference type="Proteomes" id="UP000515976">
    <property type="component" value="Chromosome"/>
</dbReference>
<name>A0A7G9QZJ0_9MICO</name>